<keyword evidence="2" id="KW-1133">Transmembrane helix</keyword>
<dbReference type="RefSeq" id="WP_005192433.1">
    <property type="nucleotide sequence ID" value="NZ_CP045808.1"/>
</dbReference>
<feature type="transmembrane region" description="Helical" evidence="2">
    <location>
        <begin position="6"/>
        <end position="26"/>
    </location>
</feature>
<evidence type="ECO:0000256" key="2">
    <source>
        <dbReference type="SAM" id="Phobius"/>
    </source>
</evidence>
<dbReference type="InterPro" id="IPR019933">
    <property type="entry name" value="DivIVA_domain"/>
</dbReference>
<dbReference type="AlphaFoldDB" id="A0A857MDJ8"/>
<evidence type="ECO:0000313" key="3">
    <source>
        <dbReference type="EMBL" id="QHN40483.1"/>
    </source>
</evidence>
<evidence type="ECO:0000256" key="1">
    <source>
        <dbReference type="SAM" id="MobiDB-lite"/>
    </source>
</evidence>
<protein>
    <submittedName>
        <fullName evidence="3">DivIVA domain-containing protein</fullName>
    </submittedName>
</protein>
<gene>
    <name evidence="3" type="ORF">GII30_16205</name>
</gene>
<keyword evidence="2" id="KW-0472">Membrane</keyword>
<organism evidence="3">
    <name type="scientific">Gordonia amarae</name>
    <dbReference type="NCBI Taxonomy" id="36821"/>
    <lineage>
        <taxon>Bacteria</taxon>
        <taxon>Bacillati</taxon>
        <taxon>Actinomycetota</taxon>
        <taxon>Actinomycetes</taxon>
        <taxon>Mycobacteriales</taxon>
        <taxon>Gordoniaceae</taxon>
        <taxon>Gordonia</taxon>
    </lineage>
</organism>
<sequence length="130" mass="14075">MQTILIYLLVMALVVVVVFAVVWFVFGRGEDLPPLEPGTTLTRLPRAGVTGDDVRSLTFAQAVRGYRQDEVDWALEKVARELDELRSVVVRLQAREHTPDGGDPGHLDAGVPADPGRTPDGAGSPDRTDG</sequence>
<name>A0A857MDJ8_9ACTN</name>
<dbReference type="EMBL" id="CP045810">
    <property type="protein sequence ID" value="QHN40483.1"/>
    <property type="molecule type" value="Genomic_DNA"/>
</dbReference>
<dbReference type="Gene3D" id="6.10.250.660">
    <property type="match status" value="1"/>
</dbReference>
<feature type="compositionally biased region" description="Basic and acidic residues" evidence="1">
    <location>
        <begin position="93"/>
        <end position="106"/>
    </location>
</feature>
<accession>A0A857MDJ8</accession>
<reference evidence="3" key="1">
    <citation type="journal article" date="2021" name="Nat. Microbiol.">
        <title>Cocultivation of an ultrasmall environmental parasitic bacterium with lytic ability against bacteria associated with wastewater foams.</title>
        <authorList>
            <person name="Batinovic S."/>
            <person name="Rose J.J.A."/>
            <person name="Ratcliffe J."/>
            <person name="Seviour R.J."/>
            <person name="Petrovski S."/>
        </authorList>
    </citation>
    <scope>NUCLEOTIDE SEQUENCE</scope>
    <source>
        <strain evidence="3">CON44</strain>
    </source>
</reference>
<proteinExistence type="predicted"/>
<dbReference type="NCBIfam" id="TIGR03544">
    <property type="entry name" value="DivI1A_domain"/>
    <property type="match status" value="1"/>
</dbReference>
<feature type="region of interest" description="Disordered" evidence="1">
    <location>
        <begin position="93"/>
        <end position="130"/>
    </location>
</feature>
<keyword evidence="2" id="KW-0812">Transmembrane</keyword>